<keyword evidence="3" id="KW-1185">Reference proteome</keyword>
<dbReference type="Proteomes" id="UP001218218">
    <property type="component" value="Unassembled WGS sequence"/>
</dbReference>
<dbReference type="EMBL" id="JARIHO010000003">
    <property type="protein sequence ID" value="KAJ7364215.1"/>
    <property type="molecule type" value="Genomic_DNA"/>
</dbReference>
<evidence type="ECO:0000256" key="1">
    <source>
        <dbReference type="SAM" id="MobiDB-lite"/>
    </source>
</evidence>
<dbReference type="AlphaFoldDB" id="A0AAD7ANX0"/>
<gene>
    <name evidence="2" type="ORF">DFH08DRAFT_1016294</name>
</gene>
<evidence type="ECO:0000313" key="2">
    <source>
        <dbReference type="EMBL" id="KAJ7364215.1"/>
    </source>
</evidence>
<reference evidence="2" key="1">
    <citation type="submission" date="2023-03" db="EMBL/GenBank/DDBJ databases">
        <title>Massive genome expansion in bonnet fungi (Mycena s.s.) driven by repeated elements and novel gene families across ecological guilds.</title>
        <authorList>
            <consortium name="Lawrence Berkeley National Laboratory"/>
            <person name="Harder C.B."/>
            <person name="Miyauchi S."/>
            <person name="Viragh M."/>
            <person name="Kuo A."/>
            <person name="Thoen E."/>
            <person name="Andreopoulos B."/>
            <person name="Lu D."/>
            <person name="Skrede I."/>
            <person name="Drula E."/>
            <person name="Henrissat B."/>
            <person name="Morin E."/>
            <person name="Kohler A."/>
            <person name="Barry K."/>
            <person name="LaButti K."/>
            <person name="Morin E."/>
            <person name="Salamov A."/>
            <person name="Lipzen A."/>
            <person name="Mereny Z."/>
            <person name="Hegedus B."/>
            <person name="Baldrian P."/>
            <person name="Stursova M."/>
            <person name="Weitz H."/>
            <person name="Taylor A."/>
            <person name="Grigoriev I.V."/>
            <person name="Nagy L.G."/>
            <person name="Martin F."/>
            <person name="Kauserud H."/>
        </authorList>
    </citation>
    <scope>NUCLEOTIDE SEQUENCE</scope>
    <source>
        <strain evidence="2">CBHHK002</strain>
    </source>
</reference>
<protein>
    <submittedName>
        <fullName evidence="2">Uncharacterized protein</fullName>
    </submittedName>
</protein>
<sequence>MLLPLHNYFAVLLAHHPDAHELPVFLLSYLTQLQMLTTDYAWNTSPIPHPVFQPPQSRPVTIPHGATQISTFFALTSCNVLIEDAAAATLYLFRSSPYRPRHAKILPRISAGRVTPRQTRYLVRAHLWTNPETSQSQRPSTRCSADRSVAPLPASVKAPTVAAHPSPTTPILLPDFTSPEQSLLSPFSLLPHAELFRPRAPPPHRPNTDTRANTTPHDAPADPTVSTGLNEDAWTYYLRDYPDRNFVSSIIIIYIIRHGANLGFTGDKTTSQSCKNLGSAFDSSATTATLAADISAQVSNGCTAERSTKIHRIRHLSWPRGHSVNNAIIDSEAFINYKMVDRAISDLMGSGPGSLLVKFDLEVFRPAPQLDYLGFNLDTIAMKRTHCRLHKPQELTGFLQFSSQVVPTSRTFLRSLYDFSTSLNPLSLAAVFPNLPAMTLNGGTVSLPSGMVFGSSHFLAIPGFTSTLMPAASKASADGSHFGSDWFSARCPRRYRHEHIQVREMLAVVHAILCWGDAFTGKHVIFHII</sequence>
<comment type="caution">
    <text evidence="2">The sequence shown here is derived from an EMBL/GenBank/DDBJ whole genome shotgun (WGS) entry which is preliminary data.</text>
</comment>
<feature type="region of interest" description="Disordered" evidence="1">
    <location>
        <begin position="196"/>
        <end position="226"/>
    </location>
</feature>
<evidence type="ECO:0000313" key="3">
    <source>
        <dbReference type="Proteomes" id="UP001218218"/>
    </source>
</evidence>
<organism evidence="2 3">
    <name type="scientific">Mycena albidolilacea</name>
    <dbReference type="NCBI Taxonomy" id="1033008"/>
    <lineage>
        <taxon>Eukaryota</taxon>
        <taxon>Fungi</taxon>
        <taxon>Dikarya</taxon>
        <taxon>Basidiomycota</taxon>
        <taxon>Agaricomycotina</taxon>
        <taxon>Agaricomycetes</taxon>
        <taxon>Agaricomycetidae</taxon>
        <taxon>Agaricales</taxon>
        <taxon>Marasmiineae</taxon>
        <taxon>Mycenaceae</taxon>
        <taxon>Mycena</taxon>
    </lineage>
</organism>
<name>A0AAD7ANX0_9AGAR</name>
<accession>A0AAD7ANX0</accession>
<proteinExistence type="predicted"/>